<dbReference type="RefSeq" id="WP_074642312.1">
    <property type="nucleotide sequence ID" value="NZ_FOFU01000003.1"/>
</dbReference>
<evidence type="ECO:0008006" key="3">
    <source>
        <dbReference type="Google" id="ProtNLM"/>
    </source>
</evidence>
<accession>A0A1H9EJ14</accession>
<reference evidence="1 2" key="1">
    <citation type="submission" date="2016-10" db="EMBL/GenBank/DDBJ databases">
        <authorList>
            <person name="de Groot N.N."/>
        </authorList>
    </citation>
    <scope>NUCLEOTIDE SEQUENCE [LARGE SCALE GENOMIC DNA]</scope>
    <source>
        <strain evidence="1 2">B25</strain>
    </source>
</reference>
<evidence type="ECO:0000313" key="1">
    <source>
        <dbReference type="EMBL" id="SEQ25704.1"/>
    </source>
</evidence>
<sequence length="418" mass="46606">MKKTILFIVIASILFITGCQQPIYEAIREDVAPEEATVSGAITSITRYTAGSDESGEYLFLAADGGLRYKQKDNTTHDSWKKFSLPFSLNQYDYDSTTFSGEQILTVLANDKYLYLITAENTHTEIEGLTYPANIKLWGAEITESSDSLKTTDAGWILITENNPTLFPIVEITDSSDTLYSSNFRVFQTNAPKKDHRAAFIRSYSSTDNKWHYYKLTGLDKFDESSMPSEYSISTTDIIDPTPSDNEDYIPVANSAAFFDDELKFFTSTVATTNETYKDNATLYYYTNSSKRLYYKGSKEGYVDGDYTINSLATTTDSIIIGYGYLGSNSTSSKPTAGGIGRAIFNEEGNLEITTFKNNATFQITSSYIVLALINATPDKTESESNLYAAITFYGTGSGFGNIGLWSYYPDRGNWNRE</sequence>
<dbReference type="AlphaFoldDB" id="A0A1H9EJ14"/>
<evidence type="ECO:0000313" key="2">
    <source>
        <dbReference type="Proteomes" id="UP000182360"/>
    </source>
</evidence>
<organism evidence="1 2">
    <name type="scientific">Treponema bryantii</name>
    <dbReference type="NCBI Taxonomy" id="163"/>
    <lineage>
        <taxon>Bacteria</taxon>
        <taxon>Pseudomonadati</taxon>
        <taxon>Spirochaetota</taxon>
        <taxon>Spirochaetia</taxon>
        <taxon>Spirochaetales</taxon>
        <taxon>Treponemataceae</taxon>
        <taxon>Treponema</taxon>
    </lineage>
</organism>
<keyword evidence="2" id="KW-1185">Reference proteome</keyword>
<dbReference type="EMBL" id="FOFU01000003">
    <property type="protein sequence ID" value="SEQ25704.1"/>
    <property type="molecule type" value="Genomic_DNA"/>
</dbReference>
<dbReference type="Proteomes" id="UP000182360">
    <property type="component" value="Unassembled WGS sequence"/>
</dbReference>
<dbReference type="OrthoDB" id="360550at2"/>
<gene>
    <name evidence="1" type="ORF">SAMN04487977_103182</name>
</gene>
<dbReference type="PROSITE" id="PS51257">
    <property type="entry name" value="PROKAR_LIPOPROTEIN"/>
    <property type="match status" value="1"/>
</dbReference>
<proteinExistence type="predicted"/>
<name>A0A1H9EJ14_9SPIR</name>
<protein>
    <recommendedName>
        <fullName evidence="3">Lipoprotein</fullName>
    </recommendedName>
</protein>